<dbReference type="SUPFAM" id="SSF54928">
    <property type="entry name" value="RNA-binding domain, RBD"/>
    <property type="match status" value="1"/>
</dbReference>
<dbReference type="GO" id="GO:0071007">
    <property type="term" value="C:U2-type catalytic step 2 spliceosome"/>
    <property type="evidence" value="ECO:0007669"/>
    <property type="project" value="TreeGrafter"/>
</dbReference>
<evidence type="ECO:0000256" key="9">
    <source>
        <dbReference type="ARBA" id="ARBA00022884"/>
    </source>
</evidence>
<evidence type="ECO:0000256" key="10">
    <source>
        <dbReference type="ARBA" id="ARBA00023187"/>
    </source>
</evidence>
<dbReference type="GO" id="GO:0036002">
    <property type="term" value="F:pre-mRNA binding"/>
    <property type="evidence" value="ECO:0007669"/>
    <property type="project" value="TreeGrafter"/>
</dbReference>
<feature type="compositionally biased region" description="Basic and acidic residues" evidence="15">
    <location>
        <begin position="353"/>
        <end position="365"/>
    </location>
</feature>
<dbReference type="GO" id="GO:0008380">
    <property type="term" value="P:RNA splicing"/>
    <property type="evidence" value="ECO:0007669"/>
    <property type="project" value="UniProtKB-KW"/>
</dbReference>
<comment type="subunit">
    <text evidence="3">Associated with the spliceosome.</text>
</comment>
<dbReference type="GO" id="GO:0008270">
    <property type="term" value="F:zinc ion binding"/>
    <property type="evidence" value="ECO:0007669"/>
    <property type="project" value="UniProtKB-KW"/>
</dbReference>
<evidence type="ECO:0000259" key="16">
    <source>
        <dbReference type="PROSITE" id="PS50102"/>
    </source>
</evidence>
<dbReference type="GO" id="GO:0071006">
    <property type="term" value="C:U2-type catalytic step 1 spliceosome"/>
    <property type="evidence" value="ECO:0007669"/>
    <property type="project" value="TreeGrafter"/>
</dbReference>
<dbReference type="CDD" id="cd12360">
    <property type="entry name" value="RRM_cwf2"/>
    <property type="match status" value="1"/>
</dbReference>
<keyword evidence="5 14" id="KW-0479">Metal-binding</keyword>
<keyword evidence="19" id="KW-1185">Reference proteome</keyword>
<accession>A0AAJ8LMM0</accession>
<dbReference type="GeneID" id="43590899"/>
<dbReference type="EMBL" id="CP144057">
    <property type="protein sequence ID" value="WWD19479.1"/>
    <property type="molecule type" value="Genomic_DNA"/>
</dbReference>
<gene>
    <name evidence="18" type="ORF">CI109_103939</name>
</gene>
<evidence type="ECO:0000256" key="1">
    <source>
        <dbReference type="ARBA" id="ARBA00004123"/>
    </source>
</evidence>
<dbReference type="GO" id="GO:0000974">
    <property type="term" value="C:Prp19 complex"/>
    <property type="evidence" value="ECO:0007669"/>
    <property type="project" value="TreeGrafter"/>
</dbReference>
<dbReference type="Pfam" id="PF00076">
    <property type="entry name" value="RRM_1"/>
    <property type="match status" value="1"/>
</dbReference>
<dbReference type="KEGG" id="ksn:43590899"/>
<reference evidence="18" key="2">
    <citation type="submission" date="2024-01" db="EMBL/GenBank/DDBJ databases">
        <title>Comparative genomics of Cryptococcus and Kwoniella reveals pathogenesis evolution and contrasting modes of karyotype evolution via chromosome fusion or intercentromeric recombination.</title>
        <authorList>
            <person name="Coelho M.A."/>
            <person name="David-Palma M."/>
            <person name="Shea T."/>
            <person name="Bowers K."/>
            <person name="McGinley-Smith S."/>
            <person name="Mohammad A.W."/>
            <person name="Gnirke A."/>
            <person name="Yurkov A.M."/>
            <person name="Nowrousian M."/>
            <person name="Sun S."/>
            <person name="Cuomo C.A."/>
            <person name="Heitman J."/>
        </authorList>
    </citation>
    <scope>NUCLEOTIDE SEQUENCE</scope>
    <source>
        <strain evidence="18">CBS 12478</strain>
    </source>
</reference>
<dbReference type="InterPro" id="IPR000571">
    <property type="entry name" value="Znf_CCCH"/>
</dbReference>
<evidence type="ECO:0000256" key="7">
    <source>
        <dbReference type="ARBA" id="ARBA00022771"/>
    </source>
</evidence>
<name>A0AAJ8LMM0_9TREE</name>
<feature type="compositionally biased region" description="Gly residues" evidence="15">
    <location>
        <begin position="376"/>
        <end position="385"/>
    </location>
</feature>
<feature type="region of interest" description="Disordered" evidence="15">
    <location>
        <begin position="289"/>
        <end position="331"/>
    </location>
</feature>
<keyword evidence="12" id="KW-0131">Cell cycle</keyword>
<dbReference type="PROSITE" id="PS50103">
    <property type="entry name" value="ZF_C3H1"/>
    <property type="match status" value="1"/>
</dbReference>
<keyword evidence="6" id="KW-0747">Spliceosome</keyword>
<feature type="domain" description="C3H1-type" evidence="17">
    <location>
        <begin position="107"/>
        <end position="134"/>
    </location>
</feature>
<evidence type="ECO:0000256" key="4">
    <source>
        <dbReference type="ARBA" id="ARBA00022664"/>
    </source>
</evidence>
<evidence type="ECO:0000256" key="2">
    <source>
        <dbReference type="ARBA" id="ARBA00008024"/>
    </source>
</evidence>
<evidence type="ECO:0000256" key="15">
    <source>
        <dbReference type="SAM" id="MobiDB-lite"/>
    </source>
</evidence>
<reference evidence="18" key="1">
    <citation type="submission" date="2017-08" db="EMBL/GenBank/DDBJ databases">
        <authorList>
            <person name="Cuomo C."/>
            <person name="Billmyre B."/>
            <person name="Heitman J."/>
        </authorList>
    </citation>
    <scope>NUCLEOTIDE SEQUENCE</scope>
    <source>
        <strain evidence="18">CBS 12478</strain>
    </source>
</reference>
<evidence type="ECO:0000313" key="18">
    <source>
        <dbReference type="EMBL" id="WWD19479.1"/>
    </source>
</evidence>
<dbReference type="Gene3D" id="3.30.70.330">
    <property type="match status" value="1"/>
</dbReference>
<evidence type="ECO:0000256" key="8">
    <source>
        <dbReference type="ARBA" id="ARBA00022833"/>
    </source>
</evidence>
<evidence type="ECO:0000256" key="13">
    <source>
        <dbReference type="PROSITE-ProRule" id="PRU00176"/>
    </source>
</evidence>
<evidence type="ECO:0000256" key="14">
    <source>
        <dbReference type="PROSITE-ProRule" id="PRU00723"/>
    </source>
</evidence>
<keyword evidence="9 13" id="KW-0694">RNA-binding</keyword>
<dbReference type="GO" id="GO:0006397">
    <property type="term" value="P:mRNA processing"/>
    <property type="evidence" value="ECO:0007669"/>
    <property type="project" value="UniProtKB-KW"/>
</dbReference>
<keyword evidence="8 14" id="KW-0862">Zinc</keyword>
<dbReference type="PANTHER" id="PTHR14089">
    <property type="entry name" value="PRE-MRNA-SPLICING FACTOR RBM22"/>
    <property type="match status" value="1"/>
</dbReference>
<dbReference type="InterPro" id="IPR032297">
    <property type="entry name" value="Torus"/>
</dbReference>
<evidence type="ECO:0000256" key="3">
    <source>
        <dbReference type="ARBA" id="ARBA00011524"/>
    </source>
</evidence>
<evidence type="ECO:0000256" key="12">
    <source>
        <dbReference type="ARBA" id="ARBA00023306"/>
    </source>
</evidence>
<comment type="subcellular location">
    <subcellularLocation>
        <location evidence="1">Nucleus</location>
    </subcellularLocation>
</comment>
<evidence type="ECO:0000313" key="19">
    <source>
        <dbReference type="Proteomes" id="UP000322225"/>
    </source>
</evidence>
<dbReference type="GO" id="GO:0017070">
    <property type="term" value="F:U6 snRNA binding"/>
    <property type="evidence" value="ECO:0007669"/>
    <property type="project" value="TreeGrafter"/>
</dbReference>
<feature type="domain" description="RRM" evidence="16">
    <location>
        <begin position="171"/>
        <end position="248"/>
    </location>
</feature>
<dbReference type="AlphaFoldDB" id="A0AAJ8LMM0"/>
<dbReference type="Proteomes" id="UP000322225">
    <property type="component" value="Chromosome 7"/>
</dbReference>
<organism evidence="18 19">
    <name type="scientific">Kwoniella shandongensis</name>
    <dbReference type="NCBI Taxonomy" id="1734106"/>
    <lineage>
        <taxon>Eukaryota</taxon>
        <taxon>Fungi</taxon>
        <taxon>Dikarya</taxon>
        <taxon>Basidiomycota</taxon>
        <taxon>Agaricomycotina</taxon>
        <taxon>Tremellomycetes</taxon>
        <taxon>Tremellales</taxon>
        <taxon>Cryptococcaceae</taxon>
        <taxon>Kwoniella</taxon>
    </lineage>
</organism>
<dbReference type="PROSITE" id="PS50102">
    <property type="entry name" value="RRM"/>
    <property type="match status" value="1"/>
</dbReference>
<keyword evidence="4" id="KW-0507">mRNA processing</keyword>
<proteinExistence type="inferred from homology"/>
<dbReference type="FunFam" id="3.30.70.330:FF:000249">
    <property type="entry name" value="Pre-mRNA-splicing factor CWC2, variant"/>
    <property type="match status" value="1"/>
</dbReference>
<feature type="region of interest" description="Disordered" evidence="15">
    <location>
        <begin position="353"/>
        <end position="385"/>
    </location>
</feature>
<evidence type="ECO:0000256" key="6">
    <source>
        <dbReference type="ARBA" id="ARBA00022728"/>
    </source>
</evidence>
<dbReference type="RefSeq" id="XP_031858939.2">
    <property type="nucleotide sequence ID" value="XM_032006736.2"/>
</dbReference>
<evidence type="ECO:0000256" key="5">
    <source>
        <dbReference type="ARBA" id="ARBA00022723"/>
    </source>
</evidence>
<keyword evidence="11" id="KW-0539">Nucleus</keyword>
<dbReference type="InterPro" id="IPR039171">
    <property type="entry name" value="Cwc2/Slt11"/>
</dbReference>
<keyword evidence="7 14" id="KW-0863">Zinc-finger</keyword>
<feature type="zinc finger region" description="C3H1-type" evidence="14">
    <location>
        <begin position="107"/>
        <end position="134"/>
    </location>
</feature>
<feature type="compositionally biased region" description="Acidic residues" evidence="15">
    <location>
        <begin position="307"/>
        <end position="316"/>
    </location>
</feature>
<sequence length="385" mass="43202">MIAGNQRQPPSSMSSMECRVTFQHRLFEMSLTTATTTAPKRKLRPARKQVAPDEIDKSESVQAGKEYNIWYNKWAGGDKEDALANKTLSQSRCIITRDAGYTRADATGNKYCCLFFARGCCPYGHECNYLHRLPLPNHTVPDNSRDCFGREKHGDYRDDMGGVGSFNRVNRTLYIGKIAESPDKNQAQETLLRHFGEWGKIVKWNILYQRGVAFVTYESEHNASFAKEAMANQSMDGDEILNVRWATEDPNPGEIIAEQKRIEEVGQKAISGMLDENLVEAAQTIRALEDGDEQDFYPIEASKPESEEAEEEEEEDSRPIKKSKSSAGTANGIFDADALDNLKFYADLAKKQAEEERERVKERKVPSKPAITSLLGGYGSGDESD</sequence>
<feature type="region of interest" description="Disordered" evidence="15">
    <location>
        <begin position="36"/>
        <end position="57"/>
    </location>
</feature>
<dbReference type="InterPro" id="IPR000504">
    <property type="entry name" value="RRM_dom"/>
</dbReference>
<protein>
    <submittedName>
        <fullName evidence="18">Pre-mRNA-splicing factor CWC2</fullName>
    </submittedName>
</protein>
<dbReference type="InterPro" id="IPR035979">
    <property type="entry name" value="RBD_domain_sf"/>
</dbReference>
<dbReference type="PANTHER" id="PTHR14089:SF2">
    <property type="entry name" value="PRE-MRNA-SPLICING FACTOR CWC2"/>
    <property type="match status" value="1"/>
</dbReference>
<dbReference type="InterPro" id="IPR034181">
    <property type="entry name" value="Cwc2_RRM"/>
</dbReference>
<dbReference type="SMART" id="SM00360">
    <property type="entry name" value="RRM"/>
    <property type="match status" value="1"/>
</dbReference>
<evidence type="ECO:0000259" key="17">
    <source>
        <dbReference type="PROSITE" id="PS50103"/>
    </source>
</evidence>
<dbReference type="InterPro" id="IPR012677">
    <property type="entry name" value="Nucleotide-bd_a/b_plait_sf"/>
</dbReference>
<dbReference type="Pfam" id="PF16131">
    <property type="entry name" value="Torus"/>
    <property type="match status" value="1"/>
</dbReference>
<keyword evidence="10" id="KW-0508">mRNA splicing</keyword>
<comment type="similarity">
    <text evidence="2">Belongs to the RRM CWC2 family.</text>
</comment>
<evidence type="ECO:0000256" key="11">
    <source>
        <dbReference type="ARBA" id="ARBA00023242"/>
    </source>
</evidence>